<comment type="subcellular location">
    <subcellularLocation>
        <location evidence="1">Cell outer membrane</location>
    </subcellularLocation>
</comment>
<reference evidence="8" key="1">
    <citation type="journal article" date="2014" name="Int. J. Syst. Evol. Microbiol.">
        <title>Complete genome sequence of Corynebacterium casei LMG S-19264T (=DSM 44701T), isolated from a smear-ripened cheese.</title>
        <authorList>
            <consortium name="US DOE Joint Genome Institute (JGI-PGF)"/>
            <person name="Walter F."/>
            <person name="Albersmeier A."/>
            <person name="Kalinowski J."/>
            <person name="Ruckert C."/>
        </authorList>
    </citation>
    <scope>NUCLEOTIDE SEQUENCE</scope>
    <source>
        <strain evidence="8">CGMCC 1.15290</strain>
    </source>
</reference>
<feature type="domain" description="SusD-like N-terminal" evidence="7">
    <location>
        <begin position="112"/>
        <end position="230"/>
    </location>
</feature>
<evidence type="ECO:0000313" key="9">
    <source>
        <dbReference type="Proteomes" id="UP000627292"/>
    </source>
</evidence>
<evidence type="ECO:0000256" key="3">
    <source>
        <dbReference type="ARBA" id="ARBA00022729"/>
    </source>
</evidence>
<dbReference type="Pfam" id="PF14322">
    <property type="entry name" value="SusD-like_3"/>
    <property type="match status" value="1"/>
</dbReference>
<organism evidence="8 9">
    <name type="scientific">Filimonas zeae</name>
    <dbReference type="NCBI Taxonomy" id="1737353"/>
    <lineage>
        <taxon>Bacteria</taxon>
        <taxon>Pseudomonadati</taxon>
        <taxon>Bacteroidota</taxon>
        <taxon>Chitinophagia</taxon>
        <taxon>Chitinophagales</taxon>
        <taxon>Chitinophagaceae</taxon>
        <taxon>Filimonas</taxon>
    </lineage>
</organism>
<evidence type="ECO:0000313" key="8">
    <source>
        <dbReference type="EMBL" id="GGH61532.1"/>
    </source>
</evidence>
<feature type="domain" description="RagB/SusD" evidence="6">
    <location>
        <begin position="358"/>
        <end position="452"/>
    </location>
</feature>
<dbReference type="InterPro" id="IPR011990">
    <property type="entry name" value="TPR-like_helical_dom_sf"/>
</dbReference>
<proteinExistence type="inferred from homology"/>
<dbReference type="InterPro" id="IPR033985">
    <property type="entry name" value="SusD-like_N"/>
</dbReference>
<gene>
    <name evidence="8" type="ORF">GCM10011379_10610</name>
</gene>
<evidence type="ECO:0000259" key="7">
    <source>
        <dbReference type="Pfam" id="PF14322"/>
    </source>
</evidence>
<dbReference type="RefSeq" id="WP_188950927.1">
    <property type="nucleotide sequence ID" value="NZ_BMIB01000001.1"/>
</dbReference>
<dbReference type="AlphaFoldDB" id="A0A917ISN3"/>
<keyword evidence="3" id="KW-0732">Signal</keyword>
<dbReference type="SUPFAM" id="SSF48452">
    <property type="entry name" value="TPR-like"/>
    <property type="match status" value="1"/>
</dbReference>
<keyword evidence="9" id="KW-1185">Reference proteome</keyword>
<keyword evidence="5" id="KW-0998">Cell outer membrane</keyword>
<dbReference type="Pfam" id="PF07980">
    <property type="entry name" value="SusD_RagB"/>
    <property type="match status" value="1"/>
</dbReference>
<dbReference type="InterPro" id="IPR012944">
    <property type="entry name" value="SusD_RagB_dom"/>
</dbReference>
<evidence type="ECO:0000256" key="1">
    <source>
        <dbReference type="ARBA" id="ARBA00004442"/>
    </source>
</evidence>
<dbReference type="EMBL" id="BMIB01000001">
    <property type="protein sequence ID" value="GGH61532.1"/>
    <property type="molecule type" value="Genomic_DNA"/>
</dbReference>
<protein>
    <submittedName>
        <fullName evidence="8">Membrane protein</fullName>
    </submittedName>
</protein>
<evidence type="ECO:0000256" key="5">
    <source>
        <dbReference type="ARBA" id="ARBA00023237"/>
    </source>
</evidence>
<reference evidence="8" key="2">
    <citation type="submission" date="2020-09" db="EMBL/GenBank/DDBJ databases">
        <authorList>
            <person name="Sun Q."/>
            <person name="Zhou Y."/>
        </authorList>
    </citation>
    <scope>NUCLEOTIDE SEQUENCE</scope>
    <source>
        <strain evidence="8">CGMCC 1.15290</strain>
    </source>
</reference>
<dbReference type="Gene3D" id="1.25.40.390">
    <property type="match status" value="1"/>
</dbReference>
<comment type="similarity">
    <text evidence="2">Belongs to the SusD family.</text>
</comment>
<dbReference type="Proteomes" id="UP000627292">
    <property type="component" value="Unassembled WGS sequence"/>
</dbReference>
<evidence type="ECO:0000259" key="6">
    <source>
        <dbReference type="Pfam" id="PF07980"/>
    </source>
</evidence>
<accession>A0A917ISN3</accession>
<dbReference type="PROSITE" id="PS51257">
    <property type="entry name" value="PROKAR_LIPOPROTEIN"/>
    <property type="match status" value="1"/>
</dbReference>
<evidence type="ECO:0000256" key="4">
    <source>
        <dbReference type="ARBA" id="ARBA00023136"/>
    </source>
</evidence>
<sequence>MKKHIHSSFILLIAITAVVSSCKDSFLEVIPKGKQVASSVNDYELLMNSAIHYQYSGGGWQVPVLLGDEIAAEDIEFQQAYPQTQRLFKWEAQVYELTDESQDIKVPLTNNYALNKIINEVMDAEGGTEVQKRILKAEAMATRAFNYFQLINLYAKPYNEATAATDPGFPVNTTSDITKNNFSRGTVKEMYDFIIADLKEAIAALPATQPVSQTRMSRAAASALLGKVYLFMAKPEEALMYLNQAFADMNAWPVPARLYDYNNTFAPGGSFLPIGWNGPISPSVNRNDFTETLLSKTFMNISGNGNNGIIISPATAALYGSSDLRLKFYSATFSSNMANPSGRLRKYGVLYSRFGIGLADMYLLRAECKARTNDVSGAVEDVQALRSKRMPAADAVVPAAVAGDRAALIAFIIDERIREFAAEGHRWFDMRRLSVDPLFTGISFTHTLFLTGGGTETYTLQQPNRLVLRLPYTILSVNPGMADNP</sequence>
<keyword evidence="4" id="KW-0472">Membrane</keyword>
<evidence type="ECO:0000256" key="2">
    <source>
        <dbReference type="ARBA" id="ARBA00006275"/>
    </source>
</evidence>
<dbReference type="GO" id="GO:0009279">
    <property type="term" value="C:cell outer membrane"/>
    <property type="evidence" value="ECO:0007669"/>
    <property type="project" value="UniProtKB-SubCell"/>
</dbReference>
<name>A0A917ISN3_9BACT</name>
<comment type="caution">
    <text evidence="8">The sequence shown here is derived from an EMBL/GenBank/DDBJ whole genome shotgun (WGS) entry which is preliminary data.</text>
</comment>